<name>A0A917Q4R9_9HYPH</name>
<feature type="signal peptide" evidence="1">
    <location>
        <begin position="1"/>
        <end position="42"/>
    </location>
</feature>
<evidence type="ECO:0000256" key="1">
    <source>
        <dbReference type="SAM" id="SignalP"/>
    </source>
</evidence>
<sequence>MSNTDDATRATALPLAPRLRIRHAVLAAFTLACFAAAPGAKAQPQPGEPTAQGPLADPAQAVAVEIAMRVEGGSLVCNPDLARLPANEELTLQLVNGTDAVGVFAAPDFVAASTVASLVDVEEDRDAGAFAVPAGVTGQIVLTSPSDPGEYAFACAPAGEAASAQGILVVEE</sequence>
<comment type="caution">
    <text evidence="2">The sequence shown here is derived from an EMBL/GenBank/DDBJ whole genome shotgun (WGS) entry which is preliminary data.</text>
</comment>
<evidence type="ECO:0000313" key="3">
    <source>
        <dbReference type="Proteomes" id="UP000600449"/>
    </source>
</evidence>
<keyword evidence="3" id="KW-1185">Reference proteome</keyword>
<dbReference type="SUPFAM" id="SSF49503">
    <property type="entry name" value="Cupredoxins"/>
    <property type="match status" value="1"/>
</dbReference>
<dbReference type="AlphaFoldDB" id="A0A917Q4R9"/>
<gene>
    <name evidence="2" type="ORF">GCM10011322_06240</name>
</gene>
<organism evidence="2 3">
    <name type="scientific">Salinarimonas ramus</name>
    <dbReference type="NCBI Taxonomy" id="690164"/>
    <lineage>
        <taxon>Bacteria</taxon>
        <taxon>Pseudomonadati</taxon>
        <taxon>Pseudomonadota</taxon>
        <taxon>Alphaproteobacteria</taxon>
        <taxon>Hyphomicrobiales</taxon>
        <taxon>Salinarimonadaceae</taxon>
        <taxon>Salinarimonas</taxon>
    </lineage>
</organism>
<feature type="chain" id="PRO_5037548251" description="EfeO-type cupredoxin-like domain-containing protein" evidence="1">
    <location>
        <begin position="43"/>
        <end position="172"/>
    </location>
</feature>
<dbReference type="Proteomes" id="UP000600449">
    <property type="component" value="Unassembled WGS sequence"/>
</dbReference>
<protein>
    <recommendedName>
        <fullName evidence="4">EfeO-type cupredoxin-like domain-containing protein</fullName>
    </recommendedName>
</protein>
<dbReference type="Gene3D" id="2.60.40.420">
    <property type="entry name" value="Cupredoxins - blue copper proteins"/>
    <property type="match status" value="1"/>
</dbReference>
<dbReference type="RefSeq" id="WP_188909486.1">
    <property type="nucleotide sequence ID" value="NZ_BMMF01000002.1"/>
</dbReference>
<accession>A0A917Q4R9</accession>
<keyword evidence="1" id="KW-0732">Signal</keyword>
<dbReference type="InterPro" id="IPR008972">
    <property type="entry name" value="Cupredoxin"/>
</dbReference>
<dbReference type="CDD" id="cd00920">
    <property type="entry name" value="Cupredoxin"/>
    <property type="match status" value="1"/>
</dbReference>
<proteinExistence type="predicted"/>
<dbReference type="EMBL" id="BMMF01000002">
    <property type="protein sequence ID" value="GGK22337.1"/>
    <property type="molecule type" value="Genomic_DNA"/>
</dbReference>
<reference evidence="2 3" key="1">
    <citation type="journal article" date="2014" name="Int. J. Syst. Evol. Microbiol.">
        <title>Complete genome sequence of Corynebacterium casei LMG S-19264T (=DSM 44701T), isolated from a smear-ripened cheese.</title>
        <authorList>
            <consortium name="US DOE Joint Genome Institute (JGI-PGF)"/>
            <person name="Walter F."/>
            <person name="Albersmeier A."/>
            <person name="Kalinowski J."/>
            <person name="Ruckert C."/>
        </authorList>
    </citation>
    <scope>NUCLEOTIDE SEQUENCE [LARGE SCALE GENOMIC DNA]</scope>
    <source>
        <strain evidence="2 3">CGMCC 1.9161</strain>
    </source>
</reference>
<evidence type="ECO:0000313" key="2">
    <source>
        <dbReference type="EMBL" id="GGK22337.1"/>
    </source>
</evidence>
<evidence type="ECO:0008006" key="4">
    <source>
        <dbReference type="Google" id="ProtNLM"/>
    </source>
</evidence>